<dbReference type="EMBL" id="BLKM01000110">
    <property type="protein sequence ID" value="GFG29043.1"/>
    <property type="molecule type" value="Genomic_DNA"/>
</dbReference>
<sequence length="157" mass="17787">MPSWRGHFVTSREKLGFQPAAARTDGELARPTPLVGLKDSPSTNNLNTLQTIFSRRQSFCSLAFSLRTDHYTVGEAVDRVSGVLWSRLSSKHLTLPGDERFLDIAIQFQERRNFPHVIGCIDGKHSHYLSSKNWITVLQLQAVFLKCYKVSRILNAD</sequence>
<comment type="caution">
    <text evidence="1">The sequence shown here is derived from an EMBL/GenBank/DDBJ whole genome shotgun (WGS) entry which is preliminary data.</text>
</comment>
<dbReference type="AlphaFoldDB" id="A0A6L2P9M5"/>
<name>A0A6L2P9M5_COPFO</name>
<accession>A0A6L2P9M5</accession>
<evidence type="ECO:0000313" key="2">
    <source>
        <dbReference type="Proteomes" id="UP000502823"/>
    </source>
</evidence>
<organism evidence="1 2">
    <name type="scientific">Coptotermes formosanus</name>
    <name type="common">Formosan subterranean termite</name>
    <dbReference type="NCBI Taxonomy" id="36987"/>
    <lineage>
        <taxon>Eukaryota</taxon>
        <taxon>Metazoa</taxon>
        <taxon>Ecdysozoa</taxon>
        <taxon>Arthropoda</taxon>
        <taxon>Hexapoda</taxon>
        <taxon>Insecta</taxon>
        <taxon>Pterygota</taxon>
        <taxon>Neoptera</taxon>
        <taxon>Polyneoptera</taxon>
        <taxon>Dictyoptera</taxon>
        <taxon>Blattodea</taxon>
        <taxon>Blattoidea</taxon>
        <taxon>Termitoidae</taxon>
        <taxon>Rhinotermitidae</taxon>
        <taxon>Coptotermes</taxon>
    </lineage>
</organism>
<dbReference type="Proteomes" id="UP000502823">
    <property type="component" value="Unassembled WGS sequence"/>
</dbReference>
<keyword evidence="2" id="KW-1185">Reference proteome</keyword>
<protein>
    <recommendedName>
        <fullName evidence="3">DDE Tnp4 domain-containing protein</fullName>
    </recommendedName>
</protein>
<gene>
    <name evidence="1" type="ORF">Cfor_02074</name>
</gene>
<proteinExistence type="predicted"/>
<dbReference type="InParanoid" id="A0A6L2P9M5"/>
<evidence type="ECO:0000313" key="1">
    <source>
        <dbReference type="EMBL" id="GFG29043.1"/>
    </source>
</evidence>
<dbReference type="OrthoDB" id="6582319at2759"/>
<reference evidence="2" key="1">
    <citation type="submission" date="2020-01" db="EMBL/GenBank/DDBJ databases">
        <title>Draft genome sequence of the Termite Coptotermes fromosanus.</title>
        <authorList>
            <person name="Itakura S."/>
            <person name="Yosikawa Y."/>
            <person name="Umezawa K."/>
        </authorList>
    </citation>
    <scope>NUCLEOTIDE SEQUENCE [LARGE SCALE GENOMIC DNA]</scope>
</reference>
<evidence type="ECO:0008006" key="3">
    <source>
        <dbReference type="Google" id="ProtNLM"/>
    </source>
</evidence>